<evidence type="ECO:0000256" key="1">
    <source>
        <dbReference type="ARBA" id="ARBA00010577"/>
    </source>
</evidence>
<keyword evidence="8" id="KW-0966">Cell projection</keyword>
<evidence type="ECO:0000259" key="6">
    <source>
        <dbReference type="Pfam" id="PF13860"/>
    </source>
</evidence>
<gene>
    <name evidence="8" type="ORF">SAMN04488516_103141</name>
</gene>
<dbReference type="STRING" id="206665.SAMN04488516_103141"/>
<comment type="similarity">
    <text evidence="1 5">Belongs to the FlgD family.</text>
</comment>
<name>A0A1H0CQH3_9BACT</name>
<evidence type="ECO:0000259" key="7">
    <source>
        <dbReference type="Pfam" id="PF13861"/>
    </source>
</evidence>
<accession>A0A1H0CQH3</accession>
<dbReference type="AlphaFoldDB" id="A0A1H0CQH3"/>
<keyword evidence="8" id="KW-0969">Cilium</keyword>
<protein>
    <recommendedName>
        <fullName evidence="2 5">Basal-body rod modification protein FlgD</fullName>
    </recommendedName>
</protein>
<keyword evidence="9" id="KW-1185">Reference proteome</keyword>
<dbReference type="Pfam" id="PF13861">
    <property type="entry name" value="FLgD_tudor"/>
    <property type="match status" value="1"/>
</dbReference>
<dbReference type="Pfam" id="PF03963">
    <property type="entry name" value="FlgD"/>
    <property type="match status" value="1"/>
</dbReference>
<dbReference type="EMBL" id="FNIN01000003">
    <property type="protein sequence ID" value="SDN60083.1"/>
    <property type="molecule type" value="Genomic_DNA"/>
</dbReference>
<evidence type="ECO:0000256" key="2">
    <source>
        <dbReference type="ARBA" id="ARBA00016013"/>
    </source>
</evidence>
<dbReference type="InterPro" id="IPR005648">
    <property type="entry name" value="FlgD"/>
</dbReference>
<feature type="domain" description="FlgD Tudor-like" evidence="7">
    <location>
        <begin position="87"/>
        <end position="222"/>
    </location>
</feature>
<dbReference type="Proteomes" id="UP000199602">
    <property type="component" value="Unassembled WGS sequence"/>
</dbReference>
<keyword evidence="8" id="KW-0282">Flagellum</keyword>
<proteinExistence type="inferred from homology"/>
<evidence type="ECO:0000256" key="4">
    <source>
        <dbReference type="ARBA" id="ARBA00024746"/>
    </source>
</evidence>
<keyword evidence="3 5" id="KW-1005">Bacterial flagellum biogenesis</keyword>
<sequence length="229" mass="25156">MDRTVNGLIGAYEREMEASGYKATGEQKVLGKDDFLKLLVTQLEHQDPLNPMDDKEFIAQLAQFSSLEQMNNISEGINKLVQSNNTSQMLGAVGFIGKEVTAKGDSLSKEDDKVSTVYYSLNDVAKNMYVNVFDQFGNIIYSTNLGARQAGDYEFHWDGKDFTGKDAPNGVYKVTFAAEGIHGQPVLVDTQVSGKVAGVQNTTTGTVLRLEDGRVVNFNNIKEVVNSDH</sequence>
<organism evidence="8 9">
    <name type="scientific">Desulfonauticus submarinus</name>
    <dbReference type="NCBI Taxonomy" id="206665"/>
    <lineage>
        <taxon>Bacteria</taxon>
        <taxon>Pseudomonadati</taxon>
        <taxon>Thermodesulfobacteriota</taxon>
        <taxon>Desulfovibrionia</taxon>
        <taxon>Desulfovibrionales</taxon>
        <taxon>Desulfonauticaceae</taxon>
        <taxon>Desulfonauticus</taxon>
    </lineage>
</organism>
<evidence type="ECO:0000313" key="9">
    <source>
        <dbReference type="Proteomes" id="UP000199602"/>
    </source>
</evidence>
<dbReference type="InterPro" id="IPR025963">
    <property type="entry name" value="FLgD_Tudor"/>
</dbReference>
<dbReference type="OrthoDB" id="9785233at2"/>
<dbReference type="Pfam" id="PF13860">
    <property type="entry name" value="FlgD_ig"/>
    <property type="match status" value="1"/>
</dbReference>
<evidence type="ECO:0000256" key="3">
    <source>
        <dbReference type="ARBA" id="ARBA00022795"/>
    </source>
</evidence>
<evidence type="ECO:0000256" key="5">
    <source>
        <dbReference type="RuleBase" id="RU362076"/>
    </source>
</evidence>
<reference evidence="8 9" key="1">
    <citation type="submission" date="2016-10" db="EMBL/GenBank/DDBJ databases">
        <authorList>
            <person name="de Groot N.N."/>
        </authorList>
    </citation>
    <scope>NUCLEOTIDE SEQUENCE [LARGE SCALE GENOMIC DNA]</scope>
    <source>
        <strain evidence="8 9">DSM 15269</strain>
    </source>
</reference>
<dbReference type="Gene3D" id="2.30.30.910">
    <property type="match status" value="1"/>
</dbReference>
<dbReference type="GO" id="GO:0044781">
    <property type="term" value="P:bacterial-type flagellum organization"/>
    <property type="evidence" value="ECO:0007669"/>
    <property type="project" value="UniProtKB-UniRule"/>
</dbReference>
<feature type="domain" description="FlgD/Vpr Ig-like" evidence="6">
    <location>
        <begin position="104"/>
        <end position="179"/>
    </location>
</feature>
<dbReference type="InterPro" id="IPR025965">
    <property type="entry name" value="FlgD/Vpr_Ig-like"/>
</dbReference>
<evidence type="ECO:0000313" key="8">
    <source>
        <dbReference type="EMBL" id="SDN60083.1"/>
    </source>
</evidence>
<dbReference type="Gene3D" id="2.60.40.4070">
    <property type="match status" value="1"/>
</dbReference>
<dbReference type="RefSeq" id="WP_092064365.1">
    <property type="nucleotide sequence ID" value="NZ_FNIN01000003.1"/>
</dbReference>
<comment type="function">
    <text evidence="4 5">Required for flagellar hook formation. May act as a scaffolding protein.</text>
</comment>